<reference evidence="1 2" key="1">
    <citation type="journal article" date="2018" name="Mol. Biol. Evol.">
        <title>Analysis of the draft genome of the red seaweed Gracilariopsis chorda provides insights into genome size evolution in Rhodophyta.</title>
        <authorList>
            <person name="Lee J."/>
            <person name="Yang E.C."/>
            <person name="Graf L."/>
            <person name="Yang J.H."/>
            <person name="Qiu H."/>
            <person name="Zel Zion U."/>
            <person name="Chan C.X."/>
            <person name="Stephens T.G."/>
            <person name="Weber A.P.M."/>
            <person name="Boo G.H."/>
            <person name="Boo S.M."/>
            <person name="Kim K.M."/>
            <person name="Shin Y."/>
            <person name="Jung M."/>
            <person name="Lee S.J."/>
            <person name="Yim H.S."/>
            <person name="Lee J.H."/>
            <person name="Bhattacharya D."/>
            <person name="Yoon H.S."/>
        </authorList>
    </citation>
    <scope>NUCLEOTIDE SEQUENCE [LARGE SCALE GENOMIC DNA]</scope>
    <source>
        <strain evidence="1 2">SKKU-2015</strain>
        <tissue evidence="1">Whole body</tissue>
    </source>
</reference>
<gene>
    <name evidence="1" type="ORF">BWQ96_10264</name>
</gene>
<dbReference type="OrthoDB" id="10571954at2759"/>
<sequence length="196" mass="22652">MKAKAKALLGVSLQELLTNSSFVQDLRKLQHSNVILQSCPDDAHLLELFEQRERDLWTSYMEQIRARVCEAQKTLHCEAEPEDLLLLRHKPNGVPKFTLDEFARLALVIKDDETARKAIMKAVGLPLDRQELDDRVGRDEDFSVVADRFNDQTLSTIADLSNVLEKVDPSRMPVVKRSPFLLKRHYQEARKDFTYF</sequence>
<dbReference type="Proteomes" id="UP000247409">
    <property type="component" value="Unassembled WGS sequence"/>
</dbReference>
<evidence type="ECO:0000313" key="1">
    <source>
        <dbReference type="EMBL" id="PXF40030.1"/>
    </source>
</evidence>
<keyword evidence="2" id="KW-1185">Reference proteome</keyword>
<evidence type="ECO:0000313" key="2">
    <source>
        <dbReference type="Proteomes" id="UP000247409"/>
    </source>
</evidence>
<comment type="caution">
    <text evidence="1">The sequence shown here is derived from an EMBL/GenBank/DDBJ whole genome shotgun (WGS) entry which is preliminary data.</text>
</comment>
<proteinExistence type="predicted"/>
<name>A0A2V3IFS9_9FLOR</name>
<organism evidence="1 2">
    <name type="scientific">Gracilariopsis chorda</name>
    <dbReference type="NCBI Taxonomy" id="448386"/>
    <lineage>
        <taxon>Eukaryota</taxon>
        <taxon>Rhodophyta</taxon>
        <taxon>Florideophyceae</taxon>
        <taxon>Rhodymeniophycidae</taxon>
        <taxon>Gracilariales</taxon>
        <taxon>Gracilariaceae</taxon>
        <taxon>Gracilariopsis</taxon>
    </lineage>
</organism>
<dbReference type="AlphaFoldDB" id="A0A2V3IFS9"/>
<accession>A0A2V3IFS9</accession>
<protein>
    <submittedName>
        <fullName evidence="1">Uncharacterized protein</fullName>
    </submittedName>
</protein>
<dbReference type="EMBL" id="NBIV01000377">
    <property type="protein sequence ID" value="PXF40030.1"/>
    <property type="molecule type" value="Genomic_DNA"/>
</dbReference>